<evidence type="ECO:0000256" key="11">
    <source>
        <dbReference type="ARBA" id="ARBA00022989"/>
    </source>
</evidence>
<keyword evidence="10 15" id="KW-0067">ATP-binding</keyword>
<dbReference type="Pfam" id="PF00069">
    <property type="entry name" value="Pkinase"/>
    <property type="match status" value="1"/>
</dbReference>
<dbReference type="Gene3D" id="3.30.200.20">
    <property type="entry name" value="Phosphorylase Kinase, domain 1"/>
    <property type="match status" value="1"/>
</dbReference>
<keyword evidence="9 18" id="KW-0418">Kinase</keyword>
<dbReference type="FunFam" id="3.30.200.20:FF:000162">
    <property type="entry name" value="Adenine nucleotide alpha hydrolase-like domain kinase"/>
    <property type="match status" value="1"/>
</dbReference>
<keyword evidence="7" id="KW-0677">Repeat</keyword>
<organism evidence="18 19">
    <name type="scientific">Hibiscus syriacus</name>
    <name type="common">Rose of Sharon</name>
    <dbReference type="NCBI Taxonomy" id="106335"/>
    <lineage>
        <taxon>Eukaryota</taxon>
        <taxon>Viridiplantae</taxon>
        <taxon>Streptophyta</taxon>
        <taxon>Embryophyta</taxon>
        <taxon>Tracheophyta</taxon>
        <taxon>Spermatophyta</taxon>
        <taxon>Magnoliopsida</taxon>
        <taxon>eudicotyledons</taxon>
        <taxon>Gunneridae</taxon>
        <taxon>Pentapetalae</taxon>
        <taxon>rosids</taxon>
        <taxon>malvids</taxon>
        <taxon>Malvales</taxon>
        <taxon>Malvaceae</taxon>
        <taxon>Malvoideae</taxon>
        <taxon>Hibiscus</taxon>
    </lineage>
</organism>
<evidence type="ECO:0000256" key="8">
    <source>
        <dbReference type="ARBA" id="ARBA00022741"/>
    </source>
</evidence>
<dbReference type="FunFam" id="1.10.510.10:FF:000044">
    <property type="entry name" value="Putative LRR receptor-like serine/threonine-protein kinase"/>
    <property type="match status" value="1"/>
</dbReference>
<comment type="caution">
    <text evidence="18">The sequence shown here is derived from an EMBL/GenBank/DDBJ whole genome shotgun (WGS) entry which is preliminary data.</text>
</comment>
<keyword evidence="14" id="KW-0325">Glycoprotein</keyword>
<evidence type="ECO:0000256" key="1">
    <source>
        <dbReference type="ARBA" id="ARBA00004167"/>
    </source>
</evidence>
<evidence type="ECO:0000256" key="12">
    <source>
        <dbReference type="ARBA" id="ARBA00023136"/>
    </source>
</evidence>
<evidence type="ECO:0000313" key="19">
    <source>
        <dbReference type="Proteomes" id="UP000436088"/>
    </source>
</evidence>
<keyword evidence="5" id="KW-0812">Transmembrane</keyword>
<dbReference type="GO" id="GO:0016020">
    <property type="term" value="C:membrane"/>
    <property type="evidence" value="ECO:0007669"/>
    <property type="project" value="UniProtKB-SubCell"/>
</dbReference>
<keyword evidence="8 15" id="KW-0547">Nucleotide-binding</keyword>
<evidence type="ECO:0000256" key="15">
    <source>
        <dbReference type="PROSITE-ProRule" id="PRU10141"/>
    </source>
</evidence>
<dbReference type="SMART" id="SM00220">
    <property type="entry name" value="S_TKc"/>
    <property type="match status" value="1"/>
</dbReference>
<dbReference type="InterPro" id="IPR052059">
    <property type="entry name" value="CR_Ser/Thr_kinase"/>
</dbReference>
<reference evidence="18" key="1">
    <citation type="submission" date="2019-09" db="EMBL/GenBank/DDBJ databases">
        <title>Draft genome information of white flower Hibiscus syriacus.</title>
        <authorList>
            <person name="Kim Y.-M."/>
        </authorList>
    </citation>
    <scope>NUCLEOTIDE SEQUENCE [LARGE SCALE GENOMIC DNA]</scope>
    <source>
        <strain evidence="18">YM2019G1</strain>
    </source>
</reference>
<evidence type="ECO:0000256" key="3">
    <source>
        <dbReference type="ARBA" id="ARBA00022553"/>
    </source>
</evidence>
<evidence type="ECO:0000259" key="17">
    <source>
        <dbReference type="PROSITE" id="PS50011"/>
    </source>
</evidence>
<dbReference type="PROSITE" id="PS50011">
    <property type="entry name" value="PROTEIN_KINASE_DOM"/>
    <property type="match status" value="1"/>
</dbReference>
<dbReference type="InterPro" id="IPR017441">
    <property type="entry name" value="Protein_kinase_ATP_BS"/>
</dbReference>
<dbReference type="PROSITE" id="PS00107">
    <property type="entry name" value="PROTEIN_KINASE_ATP"/>
    <property type="match status" value="1"/>
</dbReference>
<dbReference type="InterPro" id="IPR000719">
    <property type="entry name" value="Prot_kinase_dom"/>
</dbReference>
<proteinExistence type="inferred from homology"/>
<keyword evidence="2 16" id="KW-0723">Serine/threonine-protein kinase</keyword>
<comment type="subcellular location">
    <subcellularLocation>
        <location evidence="1">Membrane</location>
        <topology evidence="1">Single-pass membrane protein</topology>
    </subcellularLocation>
</comment>
<accession>A0A6A2Y8N7</accession>
<dbReference type="Proteomes" id="UP000436088">
    <property type="component" value="Unassembled WGS sequence"/>
</dbReference>
<evidence type="ECO:0000256" key="10">
    <source>
        <dbReference type="ARBA" id="ARBA00022840"/>
    </source>
</evidence>
<sequence>MVFFQIFFPGDMNESKVLVFKKSKPVGMLCVLISVLGLLPYFPSSNFADSLFPGNQTSNPRKRKVGICGFHFPDKPKDMKFSSCFTNCFSHPSETTIININIQEPHGENDENFTVFSYSELALATRGFSAANKIGEGAFGCVYKGLLANGSIVAVKMLSIELESMRGEREFVSEISALTTLKHDNLVTLKGCCVDGATRLLVYNYMENNSLAQILLGGEKNRIKLGWEARRAISLGVARGLAYLHEEVKPRIVHRDIKASNILLDQNLIPKVSDFGLSRILRDNASHISTHVAGTLGYIAPEYAFSGRLTRKTDVYSFGVLLLEIISGQTVVDFDLEHGEHYLVQKAWELYRDNRILQLVDPTVGLNYPQEDAIRFIKVGLLCVQEKARLRPEMSTALKMLSNDVDIERVQISQPGLVADLMNIKLGQKTTFHSLYTKASNLENTPSPLSSCS</sequence>
<protein>
    <submittedName>
        <fullName evidence="18">Serine/threonine-protein kinase</fullName>
    </submittedName>
</protein>
<evidence type="ECO:0000256" key="2">
    <source>
        <dbReference type="ARBA" id="ARBA00022527"/>
    </source>
</evidence>
<dbReference type="Gene3D" id="1.10.510.10">
    <property type="entry name" value="Transferase(Phosphotransferase) domain 1"/>
    <property type="match status" value="1"/>
</dbReference>
<evidence type="ECO:0000313" key="18">
    <source>
        <dbReference type="EMBL" id="KAE8666234.1"/>
    </source>
</evidence>
<evidence type="ECO:0000256" key="9">
    <source>
        <dbReference type="ARBA" id="ARBA00022777"/>
    </source>
</evidence>
<evidence type="ECO:0000256" key="6">
    <source>
        <dbReference type="ARBA" id="ARBA00022729"/>
    </source>
</evidence>
<dbReference type="InterPro" id="IPR008271">
    <property type="entry name" value="Ser/Thr_kinase_AS"/>
</dbReference>
<keyword evidence="11" id="KW-1133">Transmembrane helix</keyword>
<dbReference type="GO" id="GO:0005524">
    <property type="term" value="F:ATP binding"/>
    <property type="evidence" value="ECO:0007669"/>
    <property type="project" value="UniProtKB-UniRule"/>
</dbReference>
<dbReference type="GO" id="GO:0004674">
    <property type="term" value="F:protein serine/threonine kinase activity"/>
    <property type="evidence" value="ECO:0007669"/>
    <property type="project" value="UniProtKB-KW"/>
</dbReference>
<keyword evidence="3" id="KW-0597">Phosphoprotein</keyword>
<dbReference type="AlphaFoldDB" id="A0A6A2Y8N7"/>
<dbReference type="PANTHER" id="PTHR47973">
    <property type="entry name" value="CYSTEINE-RICH RECEPTOR-LIKE PROTEIN KINASE 3"/>
    <property type="match status" value="1"/>
</dbReference>
<evidence type="ECO:0000256" key="14">
    <source>
        <dbReference type="ARBA" id="ARBA00023180"/>
    </source>
</evidence>
<evidence type="ECO:0000256" key="13">
    <source>
        <dbReference type="ARBA" id="ARBA00023170"/>
    </source>
</evidence>
<dbReference type="CDD" id="cd14066">
    <property type="entry name" value="STKc_IRAK"/>
    <property type="match status" value="1"/>
</dbReference>
<dbReference type="SUPFAM" id="SSF56112">
    <property type="entry name" value="Protein kinase-like (PK-like)"/>
    <property type="match status" value="1"/>
</dbReference>
<name>A0A6A2Y8N7_HIBSY</name>
<gene>
    <name evidence="18" type="ORF">F3Y22_tig00112503pilonHSYRG00092</name>
</gene>
<feature type="binding site" evidence="15">
    <location>
        <position position="156"/>
    </location>
    <ligand>
        <name>ATP</name>
        <dbReference type="ChEBI" id="CHEBI:30616"/>
    </ligand>
</feature>
<evidence type="ECO:0000256" key="5">
    <source>
        <dbReference type="ARBA" id="ARBA00022692"/>
    </source>
</evidence>
<keyword evidence="19" id="KW-1185">Reference proteome</keyword>
<feature type="domain" description="Protein kinase" evidence="17">
    <location>
        <begin position="128"/>
        <end position="417"/>
    </location>
</feature>
<keyword evidence="13" id="KW-0675">Receptor</keyword>
<evidence type="ECO:0000256" key="4">
    <source>
        <dbReference type="ARBA" id="ARBA00022679"/>
    </source>
</evidence>
<evidence type="ECO:0000256" key="16">
    <source>
        <dbReference type="RuleBase" id="RU000304"/>
    </source>
</evidence>
<dbReference type="PROSITE" id="PS00108">
    <property type="entry name" value="PROTEIN_KINASE_ST"/>
    <property type="match status" value="1"/>
</dbReference>
<comment type="similarity">
    <text evidence="16">Belongs to the protein kinase superfamily.</text>
</comment>
<keyword evidence="12" id="KW-0472">Membrane</keyword>
<keyword evidence="4" id="KW-0808">Transferase</keyword>
<keyword evidence="6" id="KW-0732">Signal</keyword>
<dbReference type="InterPro" id="IPR011009">
    <property type="entry name" value="Kinase-like_dom_sf"/>
</dbReference>
<dbReference type="EMBL" id="VEPZ02001598">
    <property type="protein sequence ID" value="KAE8666234.1"/>
    <property type="molecule type" value="Genomic_DNA"/>
</dbReference>
<evidence type="ECO:0000256" key="7">
    <source>
        <dbReference type="ARBA" id="ARBA00022737"/>
    </source>
</evidence>